<evidence type="ECO:0000256" key="2">
    <source>
        <dbReference type="SAM" id="MobiDB-lite"/>
    </source>
</evidence>
<comment type="similarity">
    <text evidence="1">Belongs to the CDV3 family.</text>
</comment>
<dbReference type="Pfam" id="PF15359">
    <property type="entry name" value="CDV3"/>
    <property type="match status" value="1"/>
</dbReference>
<organism evidence="3 4">
    <name type="scientific">Mytilus galloprovincialis</name>
    <name type="common">Mediterranean mussel</name>
    <dbReference type="NCBI Taxonomy" id="29158"/>
    <lineage>
        <taxon>Eukaryota</taxon>
        <taxon>Metazoa</taxon>
        <taxon>Spiralia</taxon>
        <taxon>Lophotrochozoa</taxon>
        <taxon>Mollusca</taxon>
        <taxon>Bivalvia</taxon>
        <taxon>Autobranchia</taxon>
        <taxon>Pteriomorphia</taxon>
        <taxon>Mytilida</taxon>
        <taxon>Mytiloidea</taxon>
        <taxon>Mytilidae</taxon>
        <taxon>Mytilinae</taxon>
        <taxon>Mytilus</taxon>
    </lineage>
</organism>
<comment type="caution">
    <text evidence="3">The sequence shown here is derived from an EMBL/GenBank/DDBJ whole genome shotgun (WGS) entry which is preliminary data.</text>
</comment>
<feature type="region of interest" description="Disordered" evidence="2">
    <location>
        <begin position="1"/>
        <end position="248"/>
    </location>
</feature>
<feature type="compositionally biased region" description="Polar residues" evidence="2">
    <location>
        <begin position="121"/>
        <end position="133"/>
    </location>
</feature>
<dbReference type="OrthoDB" id="6288097at2759"/>
<feature type="compositionally biased region" description="Polar residues" evidence="2">
    <location>
        <begin position="232"/>
        <end position="248"/>
    </location>
</feature>
<dbReference type="Proteomes" id="UP000596742">
    <property type="component" value="Unassembled WGS sequence"/>
</dbReference>
<dbReference type="PANTHER" id="PTHR16284:SF13">
    <property type="entry name" value="PROTEIN CDV3 HOMOLOG"/>
    <property type="match status" value="1"/>
</dbReference>
<dbReference type="GO" id="GO:0005737">
    <property type="term" value="C:cytoplasm"/>
    <property type="evidence" value="ECO:0007669"/>
    <property type="project" value="TreeGrafter"/>
</dbReference>
<proteinExistence type="inferred from homology"/>
<dbReference type="AlphaFoldDB" id="A0A8B6FUG6"/>
<dbReference type="PANTHER" id="PTHR16284">
    <property type="entry name" value="PROTEIN CDV3 HOMOLOG"/>
    <property type="match status" value="1"/>
</dbReference>
<reference evidence="3" key="1">
    <citation type="submission" date="2018-11" db="EMBL/GenBank/DDBJ databases">
        <authorList>
            <person name="Alioto T."/>
            <person name="Alioto T."/>
        </authorList>
    </citation>
    <scope>NUCLEOTIDE SEQUENCE</scope>
</reference>
<gene>
    <name evidence="3" type="ORF">MGAL_10B034411</name>
</gene>
<evidence type="ECO:0000313" key="3">
    <source>
        <dbReference type="EMBL" id="VDI53684.1"/>
    </source>
</evidence>
<dbReference type="EMBL" id="UYJE01007332">
    <property type="protein sequence ID" value="VDI53684.1"/>
    <property type="molecule type" value="Genomic_DNA"/>
</dbReference>
<dbReference type="InterPro" id="IPR026806">
    <property type="entry name" value="CDV3"/>
</dbReference>
<evidence type="ECO:0000256" key="1">
    <source>
        <dbReference type="ARBA" id="ARBA00006062"/>
    </source>
</evidence>
<feature type="compositionally biased region" description="Acidic residues" evidence="2">
    <location>
        <begin position="91"/>
        <end position="107"/>
    </location>
</feature>
<accession>A0A8B6FUG6</accession>
<feature type="compositionally biased region" description="Basic and acidic residues" evidence="2">
    <location>
        <begin position="44"/>
        <end position="60"/>
    </location>
</feature>
<keyword evidence="4" id="KW-1185">Reference proteome</keyword>
<evidence type="ECO:0008006" key="5">
    <source>
        <dbReference type="Google" id="ProtNLM"/>
    </source>
</evidence>
<sequence length="248" mass="27362">MEDNSLDDFFAKKDKTKKKSKSKLTPSDFLAQQEAGIKKSKKKQDKENEAQSEERKTTNKDDEEWVDFEAETETDYSGLRIQNLQISNKEEEGEVEENENENEEDGETKEKREAASGPWHGSQQSSHPVQVASTAMPEPPPPEPEPSKDDKPKLGKYVPPGARSGGQSATGTPTRPTPRRKKTAPNLHSEDDFPTLGGGNAPEINSWGSSGGSRGDFEKVQSGGRNIDDSNKVNQQLSLGNRYSSLQD</sequence>
<feature type="compositionally biased region" description="Acidic residues" evidence="2">
    <location>
        <begin position="61"/>
        <end position="74"/>
    </location>
</feature>
<protein>
    <recommendedName>
        <fullName evidence="5">CDV3 homolog</fullName>
    </recommendedName>
</protein>
<evidence type="ECO:0000313" key="4">
    <source>
        <dbReference type="Proteomes" id="UP000596742"/>
    </source>
</evidence>
<name>A0A8B6FUG6_MYTGA</name>